<keyword evidence="8" id="KW-1185">Reference proteome</keyword>
<organism evidence="7 8">
    <name type="scientific">Symbiodinium pilosum</name>
    <name type="common">Dinoflagellate</name>
    <dbReference type="NCBI Taxonomy" id="2952"/>
    <lineage>
        <taxon>Eukaryota</taxon>
        <taxon>Sar</taxon>
        <taxon>Alveolata</taxon>
        <taxon>Dinophyceae</taxon>
        <taxon>Suessiales</taxon>
        <taxon>Symbiodiniaceae</taxon>
        <taxon>Symbiodinium</taxon>
    </lineage>
</organism>
<dbReference type="PANTHER" id="PTHR12560">
    <property type="entry name" value="LONGEVITY ASSURANCE FACTOR 1 LAG1"/>
    <property type="match status" value="1"/>
</dbReference>
<feature type="transmembrane region" description="Helical" evidence="5">
    <location>
        <begin position="78"/>
        <end position="100"/>
    </location>
</feature>
<dbReference type="GO" id="GO:0005783">
    <property type="term" value="C:endoplasmic reticulum"/>
    <property type="evidence" value="ECO:0007669"/>
    <property type="project" value="TreeGrafter"/>
</dbReference>
<evidence type="ECO:0000256" key="5">
    <source>
        <dbReference type="SAM" id="Phobius"/>
    </source>
</evidence>
<sequence length="331" mass="37240">MAEAQAGNRRKKSSDEGIPWAMILILLLLLGFCYQILQQEATKTEVTILLTGLVTSIFGPAESRNALPQGPPVLPRDVYVLVFFVLAIFLMNWTLRLAVVEPFARLAVGIRGDTLVKFSQSVLEAIIYGTFAIIGISIVPAQPWSWPSANWWRGFDSGEHLIMRSDLRCFYILYGARYIQAAVTVLLEPKRKDFLEMMVHHIVTIGVVYVSYLGGYNRVGVVVMVLLDPADVPLHLAKLCKYTAEQLKMNIWQFVADRLFEFFAVLFAVTRLIMFGPRSSKMQQPYQKQLLSADFNPVHAAPCRTRVQSEVRLLAASLACLMPAQSHSMWA</sequence>
<dbReference type="InterPro" id="IPR016439">
    <property type="entry name" value="Lag1/Lac1-like"/>
</dbReference>
<reference evidence="7" key="1">
    <citation type="submission" date="2021-02" db="EMBL/GenBank/DDBJ databases">
        <authorList>
            <person name="Dougan E. K."/>
            <person name="Rhodes N."/>
            <person name="Thang M."/>
            <person name="Chan C."/>
        </authorList>
    </citation>
    <scope>NUCLEOTIDE SEQUENCE</scope>
</reference>
<evidence type="ECO:0000256" key="3">
    <source>
        <dbReference type="ARBA" id="ARBA00022989"/>
    </source>
</evidence>
<dbReference type="InterPro" id="IPR006634">
    <property type="entry name" value="TLC-dom"/>
</dbReference>
<proteinExistence type="predicted"/>
<feature type="transmembrane region" description="Helical" evidence="5">
    <location>
        <begin position="18"/>
        <end position="37"/>
    </location>
</feature>
<evidence type="ECO:0000313" key="8">
    <source>
        <dbReference type="Proteomes" id="UP000649617"/>
    </source>
</evidence>
<gene>
    <name evidence="7" type="ORF">SPIL2461_LOCUS11040</name>
</gene>
<dbReference type="Pfam" id="PF03798">
    <property type="entry name" value="TRAM_LAG1_CLN8"/>
    <property type="match status" value="1"/>
</dbReference>
<feature type="transmembrane region" description="Helical" evidence="5">
    <location>
        <begin position="121"/>
        <end position="141"/>
    </location>
</feature>
<dbReference type="PANTHER" id="PTHR12560:SF0">
    <property type="entry name" value="LD18904P"/>
    <property type="match status" value="1"/>
</dbReference>
<dbReference type="EMBL" id="CAJNIZ010021358">
    <property type="protein sequence ID" value="CAE7450843.1"/>
    <property type="molecule type" value="Genomic_DNA"/>
</dbReference>
<feature type="domain" description="TLC" evidence="6">
    <location>
        <begin position="116"/>
        <end position="322"/>
    </location>
</feature>
<evidence type="ECO:0000313" key="7">
    <source>
        <dbReference type="EMBL" id="CAE7450843.1"/>
    </source>
</evidence>
<dbReference type="Proteomes" id="UP000649617">
    <property type="component" value="Unassembled WGS sequence"/>
</dbReference>
<protein>
    <recommendedName>
        <fullName evidence="6">TLC domain-containing protein</fullName>
    </recommendedName>
</protein>
<dbReference type="OrthoDB" id="440011at2759"/>
<evidence type="ECO:0000259" key="6">
    <source>
        <dbReference type="SMART" id="SM00724"/>
    </source>
</evidence>
<keyword evidence="3 5" id="KW-1133">Transmembrane helix</keyword>
<dbReference type="GO" id="GO:0050291">
    <property type="term" value="F:sphingosine N-acyltransferase activity"/>
    <property type="evidence" value="ECO:0007669"/>
    <property type="project" value="InterPro"/>
</dbReference>
<evidence type="ECO:0000256" key="4">
    <source>
        <dbReference type="ARBA" id="ARBA00023136"/>
    </source>
</evidence>
<evidence type="ECO:0000256" key="2">
    <source>
        <dbReference type="ARBA" id="ARBA00022692"/>
    </source>
</evidence>
<dbReference type="GO" id="GO:0046513">
    <property type="term" value="P:ceramide biosynthetic process"/>
    <property type="evidence" value="ECO:0007669"/>
    <property type="project" value="InterPro"/>
</dbReference>
<evidence type="ECO:0000256" key="1">
    <source>
        <dbReference type="ARBA" id="ARBA00004141"/>
    </source>
</evidence>
<comment type="subcellular location">
    <subcellularLocation>
        <location evidence="1">Membrane</location>
        <topology evidence="1">Multi-pass membrane protein</topology>
    </subcellularLocation>
</comment>
<name>A0A812RUD1_SYMPI</name>
<dbReference type="GO" id="GO:0016020">
    <property type="term" value="C:membrane"/>
    <property type="evidence" value="ECO:0007669"/>
    <property type="project" value="UniProtKB-SubCell"/>
</dbReference>
<dbReference type="SMART" id="SM00724">
    <property type="entry name" value="TLC"/>
    <property type="match status" value="1"/>
</dbReference>
<keyword evidence="2 5" id="KW-0812">Transmembrane</keyword>
<comment type="caution">
    <text evidence="7">The sequence shown here is derived from an EMBL/GenBank/DDBJ whole genome shotgun (WGS) entry which is preliminary data.</text>
</comment>
<keyword evidence="4 5" id="KW-0472">Membrane</keyword>
<feature type="transmembrane region" description="Helical" evidence="5">
    <location>
        <begin position="194"/>
        <end position="214"/>
    </location>
</feature>
<accession>A0A812RUD1</accession>
<dbReference type="AlphaFoldDB" id="A0A812RUD1"/>